<dbReference type="EMBL" id="PQIB02000007">
    <property type="protein sequence ID" value="RLN08920.1"/>
    <property type="molecule type" value="Genomic_DNA"/>
</dbReference>
<evidence type="ECO:0000313" key="1">
    <source>
        <dbReference type="EMBL" id="RLN08920.1"/>
    </source>
</evidence>
<comment type="caution">
    <text evidence="1">The sequence shown here is derived from an EMBL/GenBank/DDBJ whole genome shotgun (WGS) entry which is preliminary data.</text>
</comment>
<dbReference type="OrthoDB" id="1938430at2759"/>
<proteinExistence type="predicted"/>
<gene>
    <name evidence="1" type="ORF">C2845_PM11G22500</name>
</gene>
<name>A0A3L6RU12_PANMI</name>
<sequence length="143" mass="16895">MHGTYSSFDGGSIWRAHTEGEGKQKFFGWLLVQSKILTADKLMARNWQCNECSFAKEIWFRVRTWARARASIPLPTDEDTEVEAWWARTLAPLTKQQRRSTAAIILYTAWHIWKERNRRVLEAKSLRPERLWEPRVGLSIFIF</sequence>
<dbReference type="AlphaFoldDB" id="A0A3L6RU12"/>
<keyword evidence="2" id="KW-1185">Reference proteome</keyword>
<organism evidence="1 2">
    <name type="scientific">Panicum miliaceum</name>
    <name type="common">Proso millet</name>
    <name type="synonym">Broomcorn millet</name>
    <dbReference type="NCBI Taxonomy" id="4540"/>
    <lineage>
        <taxon>Eukaryota</taxon>
        <taxon>Viridiplantae</taxon>
        <taxon>Streptophyta</taxon>
        <taxon>Embryophyta</taxon>
        <taxon>Tracheophyta</taxon>
        <taxon>Spermatophyta</taxon>
        <taxon>Magnoliopsida</taxon>
        <taxon>Liliopsida</taxon>
        <taxon>Poales</taxon>
        <taxon>Poaceae</taxon>
        <taxon>PACMAD clade</taxon>
        <taxon>Panicoideae</taxon>
        <taxon>Panicodae</taxon>
        <taxon>Paniceae</taxon>
        <taxon>Panicinae</taxon>
        <taxon>Panicum</taxon>
        <taxon>Panicum sect. Panicum</taxon>
    </lineage>
</organism>
<dbReference type="Proteomes" id="UP000275267">
    <property type="component" value="Unassembled WGS sequence"/>
</dbReference>
<evidence type="ECO:0000313" key="2">
    <source>
        <dbReference type="Proteomes" id="UP000275267"/>
    </source>
</evidence>
<protein>
    <submittedName>
        <fullName evidence="1">Ribonuclease H protein</fullName>
    </submittedName>
</protein>
<reference evidence="2" key="1">
    <citation type="journal article" date="2019" name="Nat. Commun.">
        <title>The genome of broomcorn millet.</title>
        <authorList>
            <person name="Zou C."/>
            <person name="Miki D."/>
            <person name="Li D."/>
            <person name="Tang Q."/>
            <person name="Xiao L."/>
            <person name="Rajput S."/>
            <person name="Deng P."/>
            <person name="Jia W."/>
            <person name="Huang R."/>
            <person name="Zhang M."/>
            <person name="Sun Y."/>
            <person name="Hu J."/>
            <person name="Fu X."/>
            <person name="Schnable P.S."/>
            <person name="Li F."/>
            <person name="Zhang H."/>
            <person name="Feng B."/>
            <person name="Zhu X."/>
            <person name="Liu R."/>
            <person name="Schnable J.C."/>
            <person name="Zhu J.-K."/>
            <person name="Zhang H."/>
        </authorList>
    </citation>
    <scope>NUCLEOTIDE SEQUENCE [LARGE SCALE GENOMIC DNA]</scope>
</reference>
<accession>A0A3L6RU12</accession>